<evidence type="ECO:0000256" key="6">
    <source>
        <dbReference type="SAM" id="Coils"/>
    </source>
</evidence>
<dbReference type="Gene3D" id="1.10.287.130">
    <property type="match status" value="1"/>
</dbReference>
<comment type="caution">
    <text evidence="9">The sequence shown here is derived from an EMBL/GenBank/DDBJ whole genome shotgun (WGS) entry which is preliminary data.</text>
</comment>
<evidence type="ECO:0000256" key="7">
    <source>
        <dbReference type="SAM" id="Phobius"/>
    </source>
</evidence>
<evidence type="ECO:0000256" key="3">
    <source>
        <dbReference type="ARBA" id="ARBA00022553"/>
    </source>
</evidence>
<keyword evidence="6" id="KW-0175">Coiled coil</keyword>
<dbReference type="Proteomes" id="UP000053372">
    <property type="component" value="Unassembled WGS sequence"/>
</dbReference>
<dbReference type="SMART" id="SM00387">
    <property type="entry name" value="HATPase_c"/>
    <property type="match status" value="1"/>
</dbReference>
<dbReference type="PRINTS" id="PR00344">
    <property type="entry name" value="BCTRLSENSOR"/>
</dbReference>
<dbReference type="InterPro" id="IPR003594">
    <property type="entry name" value="HATPase_dom"/>
</dbReference>
<keyword evidence="4" id="KW-0808">Transferase</keyword>
<feature type="transmembrane region" description="Helical" evidence="7">
    <location>
        <begin position="167"/>
        <end position="189"/>
    </location>
</feature>
<keyword evidence="7" id="KW-1133">Transmembrane helix</keyword>
<keyword evidence="4" id="KW-0418">Kinase</keyword>
<evidence type="ECO:0000256" key="5">
    <source>
        <dbReference type="ARBA" id="ARBA00023012"/>
    </source>
</evidence>
<evidence type="ECO:0000259" key="8">
    <source>
        <dbReference type="PROSITE" id="PS50109"/>
    </source>
</evidence>
<protein>
    <recommendedName>
        <fullName evidence="2">histidine kinase</fullName>
        <ecNumber evidence="2">2.7.13.3</ecNumber>
    </recommendedName>
</protein>
<dbReference type="InterPro" id="IPR003661">
    <property type="entry name" value="HisK_dim/P_dom"/>
</dbReference>
<evidence type="ECO:0000256" key="2">
    <source>
        <dbReference type="ARBA" id="ARBA00012438"/>
    </source>
</evidence>
<proteinExistence type="predicted"/>
<dbReference type="CDD" id="cd00082">
    <property type="entry name" value="HisKA"/>
    <property type="match status" value="1"/>
</dbReference>
<dbReference type="Pfam" id="PF02518">
    <property type="entry name" value="HATPase_c"/>
    <property type="match status" value="1"/>
</dbReference>
<evidence type="ECO:0000256" key="1">
    <source>
        <dbReference type="ARBA" id="ARBA00000085"/>
    </source>
</evidence>
<keyword evidence="7" id="KW-0812">Transmembrane</keyword>
<dbReference type="SUPFAM" id="SSF47384">
    <property type="entry name" value="Homodimeric domain of signal transducing histidine kinase"/>
    <property type="match status" value="1"/>
</dbReference>
<dbReference type="InterPro" id="IPR036097">
    <property type="entry name" value="HisK_dim/P_sf"/>
</dbReference>
<dbReference type="PANTHER" id="PTHR43065">
    <property type="entry name" value="SENSOR HISTIDINE KINASE"/>
    <property type="match status" value="1"/>
</dbReference>
<reference evidence="9 10" key="1">
    <citation type="journal article" date="2015" name="Genome Announc.">
        <title>Draft Genome of the Euendolithic (true boring) Cyanobacterium Mastigocoleus testarum strain BC008.</title>
        <authorList>
            <person name="Guida B.S."/>
            <person name="Garcia-Pichel F."/>
        </authorList>
    </citation>
    <scope>NUCLEOTIDE SEQUENCE [LARGE SCALE GENOMIC DNA]</scope>
    <source>
        <strain evidence="9 10">BC008</strain>
    </source>
</reference>
<dbReference type="RefSeq" id="WP_058184719.1">
    <property type="nucleotide sequence ID" value="NZ_LMTZ01000157.1"/>
</dbReference>
<accession>A0A0V7ZCZ5</accession>
<dbReference type="EC" id="2.7.13.3" evidence="2"/>
<sequence>MAVILSLVFVALGSWNIWEIKQNFNYVITTEFELQRLSGEVIHLDEVLTMSARMAATTGDLKWEDRYRQFEPKLDASIKKAISLAPETYDSHAFQTNAANTKLVEIENQAFDLIRKGKSEEALSLLFSPTYQTQKQIYAEGMKQTTDALEERIQSSLNSYSLGLSRYSFFSFISLGILILAWLMVLMLVNQYINYRRNIERELRAAKLEQEQSNAKLKDSEMALRYKAKVLGNTLEELQQTQLQMIQNEKMSSLGHLVAGIAHEINNPVNFIHGNLQHVEEYTHNLLSFIKLYQKHYPEPGSEIEDEVEALELDFIEEDLPKVLNSMQMGTDRIRKIVLSLRNFSRTDEADFKAVDIHEGIDSTLLILQHRIKTKHERPEIQIIKEYGDLPLVKCYAGPLNQAFMNILSNAIDAIEEAIKLRQDNPEMEDITGEIKINTSVIDFAESIQITIEDNGLGMSEKTRRKIFTPFFTTKPVGQGTGMGMPISYHIVVEKHGGKIDCKSTVNKGTKFIIQVPIEVKTSNDV</sequence>
<dbReference type="AlphaFoldDB" id="A0A0V7ZCZ5"/>
<dbReference type="InterPro" id="IPR005467">
    <property type="entry name" value="His_kinase_dom"/>
</dbReference>
<keyword evidence="7" id="KW-0472">Membrane</keyword>
<evidence type="ECO:0000313" key="9">
    <source>
        <dbReference type="EMBL" id="KST62402.1"/>
    </source>
</evidence>
<evidence type="ECO:0000256" key="4">
    <source>
        <dbReference type="ARBA" id="ARBA00022777"/>
    </source>
</evidence>
<dbReference type="GO" id="GO:0000155">
    <property type="term" value="F:phosphorelay sensor kinase activity"/>
    <property type="evidence" value="ECO:0007669"/>
    <property type="project" value="InterPro"/>
</dbReference>
<dbReference type="SMART" id="SM00388">
    <property type="entry name" value="HisKA"/>
    <property type="match status" value="1"/>
</dbReference>
<dbReference type="PANTHER" id="PTHR43065:SF50">
    <property type="entry name" value="HISTIDINE KINASE"/>
    <property type="match status" value="1"/>
</dbReference>
<keyword evidence="3" id="KW-0597">Phosphoprotein</keyword>
<keyword evidence="10" id="KW-1185">Reference proteome</keyword>
<dbReference type="SUPFAM" id="SSF55874">
    <property type="entry name" value="ATPase domain of HSP90 chaperone/DNA topoisomerase II/histidine kinase"/>
    <property type="match status" value="1"/>
</dbReference>
<dbReference type="InterPro" id="IPR036890">
    <property type="entry name" value="HATPase_C_sf"/>
</dbReference>
<feature type="coiled-coil region" evidence="6">
    <location>
        <begin position="189"/>
        <end position="216"/>
    </location>
</feature>
<dbReference type="Gene3D" id="3.30.565.10">
    <property type="entry name" value="Histidine kinase-like ATPase, C-terminal domain"/>
    <property type="match status" value="1"/>
</dbReference>
<dbReference type="InterPro" id="IPR004358">
    <property type="entry name" value="Sig_transdc_His_kin-like_C"/>
</dbReference>
<evidence type="ECO:0000313" key="10">
    <source>
        <dbReference type="Proteomes" id="UP000053372"/>
    </source>
</evidence>
<dbReference type="OrthoDB" id="5401154at2"/>
<gene>
    <name evidence="9" type="ORF">BC008_09550</name>
</gene>
<feature type="domain" description="Histidine kinase" evidence="8">
    <location>
        <begin position="260"/>
        <end position="520"/>
    </location>
</feature>
<dbReference type="PROSITE" id="PS50109">
    <property type="entry name" value="HIS_KIN"/>
    <property type="match status" value="1"/>
</dbReference>
<dbReference type="EMBL" id="LMTZ01000157">
    <property type="protein sequence ID" value="KST62402.1"/>
    <property type="molecule type" value="Genomic_DNA"/>
</dbReference>
<name>A0A0V7ZCZ5_9CYAN</name>
<comment type="catalytic activity">
    <reaction evidence="1">
        <text>ATP + protein L-histidine = ADP + protein N-phospho-L-histidine.</text>
        <dbReference type="EC" id="2.7.13.3"/>
    </reaction>
</comment>
<keyword evidence="5" id="KW-0902">Two-component regulatory system</keyword>
<organism evidence="9 10">
    <name type="scientific">Mastigocoleus testarum BC008</name>
    <dbReference type="NCBI Taxonomy" id="371196"/>
    <lineage>
        <taxon>Bacteria</taxon>
        <taxon>Bacillati</taxon>
        <taxon>Cyanobacteriota</taxon>
        <taxon>Cyanophyceae</taxon>
        <taxon>Nostocales</taxon>
        <taxon>Hapalosiphonaceae</taxon>
        <taxon>Mastigocoleus</taxon>
    </lineage>
</organism>